<gene>
    <name evidence="1" type="ORF">PBRASI_LOCUS101</name>
</gene>
<organism evidence="1 2">
    <name type="scientific">Paraglomus brasilianum</name>
    <dbReference type="NCBI Taxonomy" id="144538"/>
    <lineage>
        <taxon>Eukaryota</taxon>
        <taxon>Fungi</taxon>
        <taxon>Fungi incertae sedis</taxon>
        <taxon>Mucoromycota</taxon>
        <taxon>Glomeromycotina</taxon>
        <taxon>Glomeromycetes</taxon>
        <taxon>Paraglomerales</taxon>
        <taxon>Paraglomeraceae</taxon>
        <taxon>Paraglomus</taxon>
    </lineage>
</organism>
<keyword evidence="2" id="KW-1185">Reference proteome</keyword>
<proteinExistence type="predicted"/>
<evidence type="ECO:0000313" key="1">
    <source>
        <dbReference type="EMBL" id="CAG8452195.1"/>
    </source>
</evidence>
<reference evidence="1" key="1">
    <citation type="submission" date="2021-06" db="EMBL/GenBank/DDBJ databases">
        <authorList>
            <person name="Kallberg Y."/>
            <person name="Tangrot J."/>
            <person name="Rosling A."/>
        </authorList>
    </citation>
    <scope>NUCLEOTIDE SEQUENCE</scope>
    <source>
        <strain evidence="1">BR232B</strain>
    </source>
</reference>
<accession>A0A9N8YWC1</accession>
<comment type="caution">
    <text evidence="1">The sequence shown here is derived from an EMBL/GenBank/DDBJ whole genome shotgun (WGS) entry which is preliminary data.</text>
</comment>
<name>A0A9N8YWC1_9GLOM</name>
<dbReference type="Proteomes" id="UP000789739">
    <property type="component" value="Unassembled WGS sequence"/>
</dbReference>
<evidence type="ECO:0000313" key="2">
    <source>
        <dbReference type="Proteomes" id="UP000789739"/>
    </source>
</evidence>
<protein>
    <submittedName>
        <fullName evidence="1">7054_t:CDS:1</fullName>
    </submittedName>
</protein>
<sequence length="51" mass="5741">MQCICRNTILSQSEIITDEEIIQLETDEKDKSEPELSDLSIVLPGIHVGKK</sequence>
<dbReference type="AlphaFoldDB" id="A0A9N8YWC1"/>
<dbReference type="EMBL" id="CAJVPI010000005">
    <property type="protein sequence ID" value="CAG8452195.1"/>
    <property type="molecule type" value="Genomic_DNA"/>
</dbReference>